<name>A0A7S4J0S5_9STRA</name>
<dbReference type="SUPFAM" id="SSF48371">
    <property type="entry name" value="ARM repeat"/>
    <property type="match status" value="3"/>
</dbReference>
<keyword evidence="1" id="KW-0677">Repeat</keyword>
<feature type="compositionally biased region" description="Polar residues" evidence="3">
    <location>
        <begin position="107"/>
        <end position="124"/>
    </location>
</feature>
<evidence type="ECO:0000256" key="2">
    <source>
        <dbReference type="PROSITE-ProRule" id="PRU00259"/>
    </source>
</evidence>
<feature type="repeat" description="ARM" evidence="2">
    <location>
        <begin position="1141"/>
        <end position="1185"/>
    </location>
</feature>
<dbReference type="EMBL" id="HBKQ01027937">
    <property type="protein sequence ID" value="CAE2246246.1"/>
    <property type="molecule type" value="Transcribed_RNA"/>
</dbReference>
<dbReference type="Gene3D" id="1.25.10.10">
    <property type="entry name" value="Leucine-rich Repeat Variant"/>
    <property type="match status" value="4"/>
</dbReference>
<dbReference type="PANTHER" id="PTHR22895">
    <property type="entry name" value="ARMADILLO REPEAT-CONTAINING PROTEIN 6"/>
    <property type="match status" value="1"/>
</dbReference>
<evidence type="ECO:0000256" key="3">
    <source>
        <dbReference type="SAM" id="MobiDB-lite"/>
    </source>
</evidence>
<feature type="repeat" description="ARM" evidence="2">
    <location>
        <begin position="1056"/>
        <end position="1100"/>
    </location>
</feature>
<feature type="region of interest" description="Disordered" evidence="3">
    <location>
        <begin position="105"/>
        <end position="124"/>
    </location>
</feature>
<evidence type="ECO:0000313" key="4">
    <source>
        <dbReference type="EMBL" id="CAE2246246.1"/>
    </source>
</evidence>
<accession>A0A7S4J0S5</accession>
<feature type="compositionally biased region" description="Basic residues" evidence="3">
    <location>
        <begin position="1"/>
        <end position="11"/>
    </location>
</feature>
<protein>
    <submittedName>
        <fullName evidence="4">Uncharacterized protein</fullName>
    </submittedName>
</protein>
<dbReference type="PROSITE" id="PS50176">
    <property type="entry name" value="ARM_REPEAT"/>
    <property type="match status" value="3"/>
</dbReference>
<reference evidence="4" key="1">
    <citation type="submission" date="2021-01" db="EMBL/GenBank/DDBJ databases">
        <authorList>
            <person name="Corre E."/>
            <person name="Pelletier E."/>
            <person name="Niang G."/>
            <person name="Scheremetjew M."/>
            <person name="Finn R."/>
            <person name="Kale V."/>
            <person name="Holt S."/>
            <person name="Cochrane G."/>
            <person name="Meng A."/>
            <person name="Brown T."/>
            <person name="Cohen L."/>
        </authorList>
    </citation>
    <scope>NUCLEOTIDE SEQUENCE</scope>
    <source>
        <strain evidence="4">Isolate 1302-5</strain>
    </source>
</reference>
<dbReference type="SMART" id="SM00185">
    <property type="entry name" value="ARM"/>
    <property type="match status" value="14"/>
</dbReference>
<sequence>MDHRHPGHAGHHGAGAGGPIFDQQGAIMSTEERIEYCKRRGLCVSCGEIRTHKITRPFRQRTPITNHEVKNGMCLVCNPHLKDVTSHRYGGVADVAVTRGPPPTISHGASSPTMSPDVSSGTIRPSASRERLHVARGGPSDPQNSAQRHWVELARVNTASAAFRASQSVQELSDRSAIPSSADGLDAVPVFISERAQSAGAAFGADAPQSPAEADLLYGWVAPRGSGNGLGRPKIISREISNGVEKDAWDVVKSMRESPQDCANLSRQMHRLRAIGKNQAAAVYEVIEVMKRHPRDSRLQAAGCGAVWGVTALDDDQKLEAVDAGAVEAVVGGMKATRDDARLATWGLGCLSCLSVGTGARGTVMEQGALDAVVSSLMAHPREPGVFEWAARLLYSLVEPHVYAGEEDADELREEIADTRMVIKEFRSSARLFPGLIRAMQFHPASFVAQEWSLRFLWVLLTSDTAAGLSESSHSNRGDEDDESNWKEIEPAQTLLRSITDEGGTKVCMDIFRSRPTTERLQEMALVLFCSATDQASWVGSGNTDQIQSVIELMMAYPQNAWIQEETCALLSVWVSAEDDRKTIFAGMGGLKAVLTAMDNHPSADGIHESACHVIWTLSSTASLWGGDDVLLQRIVSKMVTCLTSHSESTLIQGRSLSALANLFLLEGGQSMGDEASEALLIDAVVSVLLSHSSDPALVERACRALSNGCHSDSFGRVAGAIVDSGGVRAIAKGMAACSEHCAVQEEGLAALCGILSSGRDEHRAAVIESSGVEAIRDAMSGLHNVSLTLLLRGMYAVCTVTLCKKSDQSVVRPGVVDAIVKALSGPHCGSNDLLTRSCLALRNFALVASKTGRSRREEAVPKPGEAMEAVLHVLQQRGDNLILQKEACGALFALSSLCTDASSTPLNPVFQKMARVLDINKGDEIRPFNGPILIEALGAMENLSILAMHGGSMAGLSVGIHIDLHDIDVLIATMYEALQDTFCPDVVDGVFGVLLNLSQEQMYADAVIECGGIVSIIDAMQENEGHEGIERKGCAILSRLSADNLEVKLCIAETDGIEVIISAMVHNPMKASTQVAACRTLSHLTIDKETRTLITQQGGIVLSLAAMSNHPEDAEVQETACEAICGLSCDVHESVLSESNVLGVVIETMRAHIDCPRVQERALGILQNMAMRSSASKLAVASAGGIKEIVLSIKENMTSPEVLERAFTALWSLAVLDGNQGRIVAADGISIIINGMMVSINTLGVQKQACGCLCTLSSNSKCKRLIKGNSGMDAIVFAMWAHLKDESLLVEACRALSSLAVISKDMDGPDDGNHGVVDAVILCMRRYPDSVKLQEITCLALRNLSLSPPNLMLIKQRTDEVEKLLYKAAAKFPGECSQRANQVLTQLFD</sequence>
<dbReference type="InterPro" id="IPR011989">
    <property type="entry name" value="ARM-like"/>
</dbReference>
<proteinExistence type="predicted"/>
<dbReference type="PANTHER" id="PTHR22895:SF0">
    <property type="entry name" value="ARMADILLO REPEAT-CONTAINING PROTEIN 6"/>
    <property type="match status" value="1"/>
</dbReference>
<dbReference type="InterPro" id="IPR016024">
    <property type="entry name" value="ARM-type_fold"/>
</dbReference>
<evidence type="ECO:0000256" key="1">
    <source>
        <dbReference type="ARBA" id="ARBA00022737"/>
    </source>
</evidence>
<dbReference type="InterPro" id="IPR000225">
    <property type="entry name" value="Armadillo"/>
</dbReference>
<feature type="region of interest" description="Disordered" evidence="3">
    <location>
        <begin position="1"/>
        <end position="22"/>
    </location>
</feature>
<feature type="repeat" description="ARM" evidence="2">
    <location>
        <begin position="1185"/>
        <end position="1229"/>
    </location>
</feature>
<organism evidence="4">
    <name type="scientific">Odontella aurita</name>
    <dbReference type="NCBI Taxonomy" id="265563"/>
    <lineage>
        <taxon>Eukaryota</taxon>
        <taxon>Sar</taxon>
        <taxon>Stramenopiles</taxon>
        <taxon>Ochrophyta</taxon>
        <taxon>Bacillariophyta</taxon>
        <taxon>Mediophyceae</taxon>
        <taxon>Biddulphiophycidae</taxon>
        <taxon>Eupodiscales</taxon>
        <taxon>Odontellaceae</taxon>
        <taxon>Odontella</taxon>
    </lineage>
</organism>
<gene>
    <name evidence="4" type="ORF">OAUR00152_LOCUS18896</name>
</gene>